<evidence type="ECO:0000313" key="4">
    <source>
        <dbReference type="Proteomes" id="UP001230005"/>
    </source>
</evidence>
<dbReference type="Pfam" id="PF01882">
    <property type="entry name" value="DUF58"/>
    <property type="match status" value="1"/>
</dbReference>
<accession>A0ABT9ZS01</accession>
<dbReference type="EMBL" id="JAUSUG010000004">
    <property type="protein sequence ID" value="MDQ0254010.1"/>
    <property type="molecule type" value="Genomic_DNA"/>
</dbReference>
<organism evidence="3 4">
    <name type="scientific">Evansella vedderi</name>
    <dbReference type="NCBI Taxonomy" id="38282"/>
    <lineage>
        <taxon>Bacteria</taxon>
        <taxon>Bacillati</taxon>
        <taxon>Bacillota</taxon>
        <taxon>Bacilli</taxon>
        <taxon>Bacillales</taxon>
        <taxon>Bacillaceae</taxon>
        <taxon>Evansella</taxon>
    </lineage>
</organism>
<evidence type="ECO:0000313" key="3">
    <source>
        <dbReference type="EMBL" id="MDQ0254010.1"/>
    </source>
</evidence>
<keyword evidence="1" id="KW-0472">Membrane</keyword>
<dbReference type="Proteomes" id="UP001230005">
    <property type="component" value="Unassembled WGS sequence"/>
</dbReference>
<feature type="transmembrane region" description="Helical" evidence="1">
    <location>
        <begin position="12"/>
        <end position="29"/>
    </location>
</feature>
<feature type="transmembrane region" description="Helical" evidence="1">
    <location>
        <begin position="35"/>
        <end position="54"/>
    </location>
</feature>
<dbReference type="PANTHER" id="PTHR34351:SF2">
    <property type="entry name" value="DUF58 DOMAIN-CONTAINING PROTEIN"/>
    <property type="match status" value="1"/>
</dbReference>
<gene>
    <name evidence="3" type="ORF">J2S74_001383</name>
</gene>
<comment type="caution">
    <text evidence="3">The sequence shown here is derived from an EMBL/GenBank/DDBJ whole genome shotgun (WGS) entry which is preliminary data.</text>
</comment>
<dbReference type="PANTHER" id="PTHR34351">
    <property type="entry name" value="SLR1927 PROTEIN-RELATED"/>
    <property type="match status" value="1"/>
</dbReference>
<sequence length="405" mass="47017">MILWNVERIYSKGYNILGSIIPILLIISFLTNEFWLFSIIFLLILFMVLNELYLRYISKNIVIPNEIVVKRLFKGDEAVLHVPVENKGKLPVFSGRWNFFLFDSDDAIKVKEVNNIQRYQSNYEQPLSVPALTRRLFPVHIQGVKRGTAEIRSIQFELYDFFKFNHVRLTYQGHYRGEAIVYPTPAPISGLEKVLQQERGEQPQRFSFHEDVMMMVGNRDYMNGDPFNRINWKASAKTDELQTKLFEKVTLSQWTIVVNIQNKDPLLQTIASLEDVLNNVAYACQFATRYQISFEMYINIRVPSSRVGLYLPAGQGKNHLVRAMEMLARIRRSTVAFPMEQTLFTLFHQGKTPSFVLHFGEFTEEENEQYIQAKSNNTSVYRVVTEDSGVHLTSVRGQKNEAMAN</sequence>
<keyword evidence="4" id="KW-1185">Reference proteome</keyword>
<keyword evidence="1" id="KW-0812">Transmembrane</keyword>
<proteinExistence type="predicted"/>
<protein>
    <submittedName>
        <fullName evidence="3">Uncharacterized protein (DUF58 family)</fullName>
    </submittedName>
</protein>
<keyword evidence="1" id="KW-1133">Transmembrane helix</keyword>
<feature type="domain" description="DUF58" evidence="2">
    <location>
        <begin position="219"/>
        <end position="381"/>
    </location>
</feature>
<reference evidence="3 4" key="1">
    <citation type="submission" date="2023-07" db="EMBL/GenBank/DDBJ databases">
        <title>Genomic Encyclopedia of Type Strains, Phase IV (KMG-IV): sequencing the most valuable type-strain genomes for metagenomic binning, comparative biology and taxonomic classification.</title>
        <authorList>
            <person name="Goeker M."/>
        </authorList>
    </citation>
    <scope>NUCLEOTIDE SEQUENCE [LARGE SCALE GENOMIC DNA]</scope>
    <source>
        <strain evidence="3 4">DSM 9768</strain>
    </source>
</reference>
<evidence type="ECO:0000259" key="2">
    <source>
        <dbReference type="Pfam" id="PF01882"/>
    </source>
</evidence>
<dbReference type="RefSeq" id="WP_307323358.1">
    <property type="nucleotide sequence ID" value="NZ_JAUSUG010000004.1"/>
</dbReference>
<evidence type="ECO:0000256" key="1">
    <source>
        <dbReference type="SAM" id="Phobius"/>
    </source>
</evidence>
<dbReference type="InterPro" id="IPR002881">
    <property type="entry name" value="DUF58"/>
</dbReference>
<name>A0ABT9ZS01_9BACI</name>